<gene>
    <name evidence="1" type="ORF">RFI_19462</name>
</gene>
<dbReference type="AlphaFoldDB" id="X6MV29"/>
<evidence type="ECO:0000313" key="2">
    <source>
        <dbReference type="Proteomes" id="UP000023152"/>
    </source>
</evidence>
<protein>
    <submittedName>
        <fullName evidence="1">Uncharacterized protein</fullName>
    </submittedName>
</protein>
<keyword evidence="2" id="KW-1185">Reference proteome</keyword>
<proteinExistence type="predicted"/>
<sequence length="449" mass="52050">KKKKKKKKKRTRKTAGKQVVEWLECYRRTNANEQRGSKDAYMSELRKEVEKGWTEGERGWYNARMKEIAIGYHQHELPLQQHLLRYYQLHKLSTLIGNTDEFGSYRYHYHPPAPAPAPAPAPLHNEFNASNGQWTFGHDIAKICGRSIDRAVRANKDPMANAAERGASGTAADDSARNIRLVHCQKTSVAKHDPRNGAVHRHRVGAAQIANGVQLAVGPIGHCGAFAQSPFAFESPFLCDFVALLRQNFFKLKNIYIYTYMYMYISFKKKKKIDMFHTHGTIRYIVYCIMANVVFHPHVLLSHADRSPFHVAREKQCYMPKNEKAKHQSWMEHKANRMELFHLWIPRCVSQYIKLYCPFYKIRWTSVHTREFEKVVSVDKKLAAVAHYHDAVHELADHSLELNYYNLAETSKPINVTLLGEQLLTQNEHVQDMIRKMIACKQQYKDPTS</sequence>
<name>X6MV29_RETFI</name>
<comment type="caution">
    <text evidence="1">The sequence shown here is derived from an EMBL/GenBank/DDBJ whole genome shotgun (WGS) entry which is preliminary data.</text>
</comment>
<feature type="non-terminal residue" evidence="1">
    <location>
        <position position="1"/>
    </location>
</feature>
<feature type="non-terminal residue" evidence="1">
    <location>
        <position position="449"/>
    </location>
</feature>
<organism evidence="1 2">
    <name type="scientific">Reticulomyxa filosa</name>
    <dbReference type="NCBI Taxonomy" id="46433"/>
    <lineage>
        <taxon>Eukaryota</taxon>
        <taxon>Sar</taxon>
        <taxon>Rhizaria</taxon>
        <taxon>Retaria</taxon>
        <taxon>Foraminifera</taxon>
        <taxon>Monothalamids</taxon>
        <taxon>Reticulomyxidae</taxon>
        <taxon>Reticulomyxa</taxon>
    </lineage>
</organism>
<reference evidence="1 2" key="1">
    <citation type="journal article" date="2013" name="Curr. Biol.">
        <title>The Genome of the Foraminiferan Reticulomyxa filosa.</title>
        <authorList>
            <person name="Glockner G."/>
            <person name="Hulsmann N."/>
            <person name="Schleicher M."/>
            <person name="Noegel A.A."/>
            <person name="Eichinger L."/>
            <person name="Gallinger C."/>
            <person name="Pawlowski J."/>
            <person name="Sierra R."/>
            <person name="Euteneuer U."/>
            <person name="Pillet L."/>
            <person name="Moustafa A."/>
            <person name="Platzer M."/>
            <person name="Groth M."/>
            <person name="Szafranski K."/>
            <person name="Schliwa M."/>
        </authorList>
    </citation>
    <scope>NUCLEOTIDE SEQUENCE [LARGE SCALE GENOMIC DNA]</scope>
</reference>
<accession>X6MV29</accession>
<evidence type="ECO:0000313" key="1">
    <source>
        <dbReference type="EMBL" id="ETO17848.1"/>
    </source>
</evidence>
<dbReference type="Proteomes" id="UP000023152">
    <property type="component" value="Unassembled WGS sequence"/>
</dbReference>
<dbReference type="EMBL" id="ASPP01015888">
    <property type="protein sequence ID" value="ETO17848.1"/>
    <property type="molecule type" value="Genomic_DNA"/>
</dbReference>